<accession>A0ABU9EKK7</accession>
<name>A0ABU9EKK7_LIMFS</name>
<reference evidence="2 3" key="1">
    <citation type="journal article" date="2024" name="Front. Microbiol.">
        <title>Transcriptomic insights into the dominance of two phototrophs throughout the water column of a tropical hypersaline-alkaline crater lake (Dziani Dzaha, Mayotte).</title>
        <authorList>
            <person name="Duperron S."/>
            <person name="Halary S."/>
            <person name="Bouly J.-P."/>
            <person name="Roussel T."/>
            <person name="Hugoni M."/>
            <person name="Bruto M."/>
            <person name="Oger P."/>
            <person name="Duval C."/>
            <person name="Woo A."/>
            <person name="Jezequiel D."/>
            <person name="Ader M."/>
            <person name="Leboulanger C."/>
            <person name="Agogue H."/>
            <person name="Grossi V."/>
            <person name="Trousselier M."/>
            <person name="Bernard C."/>
        </authorList>
    </citation>
    <scope>NUCLEOTIDE SEQUENCE [LARGE SCALE GENOMIC DNA]</scope>
    <source>
        <strain evidence="2 3">PMC 851.14</strain>
    </source>
</reference>
<dbReference type="Gene3D" id="3.40.50.300">
    <property type="entry name" value="P-loop containing nucleotide triphosphate hydrolases"/>
    <property type="match status" value="1"/>
</dbReference>
<evidence type="ECO:0000259" key="1">
    <source>
        <dbReference type="Pfam" id="PF08241"/>
    </source>
</evidence>
<organism evidence="2 3">
    <name type="scientific">Limnospira fusiformis PMC 851.14</name>
    <dbReference type="NCBI Taxonomy" id="2219512"/>
    <lineage>
        <taxon>Bacteria</taxon>
        <taxon>Bacillati</taxon>
        <taxon>Cyanobacteriota</taxon>
        <taxon>Cyanophyceae</taxon>
        <taxon>Oscillatoriophycideae</taxon>
        <taxon>Oscillatoriales</taxon>
        <taxon>Sirenicapillariaceae</taxon>
        <taxon>Limnospira</taxon>
    </lineage>
</organism>
<dbReference type="SUPFAM" id="SSF53335">
    <property type="entry name" value="S-adenosyl-L-methionine-dependent methyltransferases"/>
    <property type="match status" value="2"/>
</dbReference>
<evidence type="ECO:0000313" key="3">
    <source>
        <dbReference type="Proteomes" id="UP001387447"/>
    </source>
</evidence>
<protein>
    <submittedName>
        <fullName evidence="2">Methyltransferase domain-containing protein</fullName>
    </submittedName>
</protein>
<keyword evidence="2" id="KW-0489">Methyltransferase</keyword>
<proteinExistence type="predicted"/>
<sequence length="756" mass="88351">MENQIEKMVSRLSQIKNELKSMSSLTSNSLELAAYIEKVPDHQLSQEIVSIAVHSQACISQMEMVLAESQNQLYRTEAILAKNQEQIYQTRINLKENQEKLWRVKIQVRQLMEHLDKLQPISTNENEIVYTIKCMVNQLWEIVSVKHIPIRRVYIRGCPRSGNTLMLLLCGAGFKNSHVLTAQDIPIPSKSNPQKITFGTFPSPENLTYKQVQSEHFLDVEDAAIIFMIRDPRDVLISEHGAKPGEPWIKDPKRWIDNALILKKVKEHERVLWIKYEDLVTKPDAIQEKMAVQFGLEINRPFSDCWKHFEPISPGYLKSIKDIKPLEPDKIGTWKKDPQKMNYVTQKLSERPEIYDLMKEFGYLPQNDLNLKPMIQLNQRQEIKPPLLANGAVEFLQQFLQQNPHARVLEFGSGGSTVWFSTYTKNVVSIEHNPEWYDRVKRDLAKYDCCHAVDLRLMPLPYHAVCEDFPDEFFDLILVDGRNRVRCAQAAIRILKTGGILMLDDAQRPYYRRVHHLLESWEYSRTIHPQRQIDWWVKPPNFQSTDSDWSRIWQQSPIRLYAGSLSPKAKQDGWVGLAHHRSDQWHIKHDLTKLMPIPDEVVDCFQAEDVIEHMEPADLLAVTFPEIYRVMKPGGFIRISVPDYRCDYLINRCWKNEQGEPYYDPQGGGKWDAKRKRVTPGGHVWLPTYERLRSLIELSPLRNCKANWLHYYDTNGQPVMHDIDYSKGYIMRTPDHDNRVKNPRRPLSIVVDLYKD</sequence>
<feature type="domain" description="Methyltransferase type 11" evidence="1">
    <location>
        <begin position="578"/>
        <end position="637"/>
    </location>
</feature>
<dbReference type="InterPro" id="IPR029063">
    <property type="entry name" value="SAM-dependent_MTases_sf"/>
</dbReference>
<dbReference type="InterPro" id="IPR013216">
    <property type="entry name" value="Methyltransf_11"/>
</dbReference>
<dbReference type="GO" id="GO:0032259">
    <property type="term" value="P:methylation"/>
    <property type="evidence" value="ECO:0007669"/>
    <property type="project" value="UniProtKB-KW"/>
</dbReference>
<dbReference type="RefSeq" id="WP_368663042.1">
    <property type="nucleotide sequence ID" value="NZ_JBBWYZ010000010.1"/>
</dbReference>
<dbReference type="Pfam" id="PF08241">
    <property type="entry name" value="Methyltransf_11"/>
    <property type="match status" value="1"/>
</dbReference>
<dbReference type="InterPro" id="IPR027417">
    <property type="entry name" value="P-loop_NTPase"/>
</dbReference>
<gene>
    <name evidence="2" type="ORF">AAEJ74_12500</name>
</gene>
<dbReference type="Proteomes" id="UP001387447">
    <property type="component" value="Unassembled WGS sequence"/>
</dbReference>
<comment type="caution">
    <text evidence="2">The sequence shown here is derived from an EMBL/GenBank/DDBJ whole genome shotgun (WGS) entry which is preliminary data.</text>
</comment>
<dbReference type="SUPFAM" id="SSF52540">
    <property type="entry name" value="P-loop containing nucleoside triphosphate hydrolases"/>
    <property type="match status" value="1"/>
</dbReference>
<dbReference type="EMBL" id="JBBWYZ010000010">
    <property type="protein sequence ID" value="MEK9512481.1"/>
    <property type="molecule type" value="Genomic_DNA"/>
</dbReference>
<keyword evidence="3" id="KW-1185">Reference proteome</keyword>
<keyword evidence="2" id="KW-0808">Transferase</keyword>
<evidence type="ECO:0000313" key="2">
    <source>
        <dbReference type="EMBL" id="MEK9512481.1"/>
    </source>
</evidence>
<dbReference type="GO" id="GO:0008168">
    <property type="term" value="F:methyltransferase activity"/>
    <property type="evidence" value="ECO:0007669"/>
    <property type="project" value="UniProtKB-KW"/>
</dbReference>
<dbReference type="Gene3D" id="3.40.50.150">
    <property type="entry name" value="Vaccinia Virus protein VP39"/>
    <property type="match status" value="2"/>
</dbReference>